<protein>
    <submittedName>
        <fullName evidence="1">Uncharacterized protein</fullName>
    </submittedName>
</protein>
<gene>
    <name evidence="1" type="ORF">SAMN05421747_10630</name>
</gene>
<keyword evidence="2" id="KW-1185">Reference proteome</keyword>
<dbReference type="STRING" id="623281.SAMN05421747_10630"/>
<evidence type="ECO:0000313" key="2">
    <source>
        <dbReference type="Proteomes" id="UP000199577"/>
    </source>
</evidence>
<accession>A0A1I1H7I9</accession>
<evidence type="ECO:0000313" key="1">
    <source>
        <dbReference type="EMBL" id="SFC19552.1"/>
    </source>
</evidence>
<sequence>MKRKPLSAREEACLSEPIEKLEIAFCIDSFRQRVGAQKWIDHEAVEVSRLRPPALALWTSADNETYAEYDAVLTTETRVEWRHVYDANGQPLFDQPKRHLVMTVGGLHISPETPYVALTVREGNRWSTIPYSMIKAFSQSGEVPLTATVQARAPSVQYRGTLSERQWGTEAIPVKGNVAQANFKTYGRYAM</sequence>
<dbReference type="Proteomes" id="UP000199577">
    <property type="component" value="Unassembled WGS sequence"/>
</dbReference>
<proteinExistence type="predicted"/>
<dbReference type="AlphaFoldDB" id="A0A1I1H7I9"/>
<name>A0A1I1H7I9_9SPHI</name>
<dbReference type="EMBL" id="FOLL01000006">
    <property type="protein sequence ID" value="SFC19552.1"/>
    <property type="molecule type" value="Genomic_DNA"/>
</dbReference>
<organism evidence="1 2">
    <name type="scientific">Parapedobacter composti</name>
    <dbReference type="NCBI Taxonomy" id="623281"/>
    <lineage>
        <taxon>Bacteria</taxon>
        <taxon>Pseudomonadati</taxon>
        <taxon>Bacteroidota</taxon>
        <taxon>Sphingobacteriia</taxon>
        <taxon>Sphingobacteriales</taxon>
        <taxon>Sphingobacteriaceae</taxon>
        <taxon>Parapedobacter</taxon>
    </lineage>
</organism>
<reference evidence="1 2" key="1">
    <citation type="submission" date="2016-10" db="EMBL/GenBank/DDBJ databases">
        <authorList>
            <person name="de Groot N.N."/>
        </authorList>
    </citation>
    <scope>NUCLEOTIDE SEQUENCE [LARGE SCALE GENOMIC DNA]</scope>
    <source>
        <strain evidence="1 2">DSM 22900</strain>
    </source>
</reference>